<evidence type="ECO:0000256" key="3">
    <source>
        <dbReference type="ARBA" id="ARBA00023172"/>
    </source>
</evidence>
<dbReference type="GO" id="GO:0006310">
    <property type="term" value="P:DNA recombination"/>
    <property type="evidence" value="ECO:0007669"/>
    <property type="project" value="UniProtKB-KW"/>
</dbReference>
<feature type="domain" description="Core-binding (CB)" evidence="5">
    <location>
        <begin position="103"/>
        <end position="185"/>
    </location>
</feature>
<dbReference type="EMBL" id="AEQO01000043">
    <property type="protein sequence ID" value="EFV05429.1"/>
    <property type="molecule type" value="Genomic_DNA"/>
</dbReference>
<sequence>MATIKLAVLKHTQSKDGSYKIRIAIGHRSETHYIVTKYKVNSPSEFVGGIVTKIPNAHEINVKLRNLLNDYDERLERIPSPEDYTCKELRDLLKSMRPHSSTATFSQVSEQYQKELTEDGRGSYAGMLQNSLRLFRDFSGGDMFLSEISTVTISEFERWLKRKGLSQTYTSMTLSMTRTIINRAIRAQLVTYQLHPFAYWKRPADEEREIDISVEELAAIRDAQPKLKKQRIARDLFMLSYYLGGINLIDMLNIDFRGVSVLEYVRHKSRNTKTSDKRISFTIQPEAKELIRKWMNRNTGKLDFGYKFSYKNFLQFITRSIKSLAKDLDIPNYKKVCYYTARKSFVQHGFDLGISLEVLEYCIGQSVKNNRPIFNYLKIMRKHADVAIRQILDNLSNVQVITDNN</sequence>
<dbReference type="Pfam" id="PF13102">
    <property type="entry name" value="Phage_int_SAM_5"/>
    <property type="match status" value="1"/>
</dbReference>
<gene>
    <name evidence="6" type="ORF">HMPREF9420_0429</name>
</gene>
<reference evidence="6 7" key="1">
    <citation type="submission" date="2010-12" db="EMBL/GenBank/DDBJ databases">
        <authorList>
            <person name="Muzny D."/>
            <person name="Qin X."/>
            <person name="Deng J."/>
            <person name="Jiang H."/>
            <person name="Liu Y."/>
            <person name="Qu J."/>
            <person name="Song X.-Z."/>
            <person name="Zhang L."/>
            <person name="Thornton R."/>
            <person name="Coyle M."/>
            <person name="Francisco L."/>
            <person name="Jackson L."/>
            <person name="Javaid M."/>
            <person name="Korchina V."/>
            <person name="Kovar C."/>
            <person name="Mata R."/>
            <person name="Mathew T."/>
            <person name="Ngo R."/>
            <person name="Nguyen L."/>
            <person name="Nguyen N."/>
            <person name="Okwuonu G."/>
            <person name="Ongeri F."/>
            <person name="Pham C."/>
            <person name="Simmons D."/>
            <person name="Wilczek-Boney K."/>
            <person name="Hale W."/>
            <person name="Jakkamsetti A."/>
            <person name="Pham P."/>
            <person name="Ruth R."/>
            <person name="San Lucas F."/>
            <person name="Warren J."/>
            <person name="Zhang J."/>
            <person name="Zhao Z."/>
            <person name="Zhou C."/>
            <person name="Zhu D."/>
            <person name="Lee S."/>
            <person name="Bess C."/>
            <person name="Blankenburg K."/>
            <person name="Forbes L."/>
            <person name="Fu Q."/>
            <person name="Gubbala S."/>
            <person name="Hirani K."/>
            <person name="Jayaseelan J.C."/>
            <person name="Lara F."/>
            <person name="Munidasa M."/>
            <person name="Palculict T."/>
            <person name="Patil S."/>
            <person name="Pu L.-L."/>
            <person name="Saada N."/>
            <person name="Tang L."/>
            <person name="Weissenberger G."/>
            <person name="Zhu Y."/>
            <person name="Hemphill L."/>
            <person name="Shang Y."/>
            <person name="Youmans B."/>
            <person name="Ayvaz T."/>
            <person name="Ross M."/>
            <person name="Santibanez J."/>
            <person name="Aqrawi P."/>
            <person name="Gross S."/>
            <person name="Joshi V."/>
            <person name="Fowler G."/>
            <person name="Nazareth L."/>
            <person name="Reid J."/>
            <person name="Worley K."/>
            <person name="Petrosino J."/>
            <person name="Highlander S."/>
            <person name="Gibbs R."/>
        </authorList>
    </citation>
    <scope>NUCLEOTIDE SEQUENCE [LARGE SCALE GENOMIC DNA]</scope>
    <source>
        <strain evidence="6 7">DSM 15606</strain>
    </source>
</reference>
<dbReference type="InterPro" id="IPR025269">
    <property type="entry name" value="SAM-like_dom"/>
</dbReference>
<accession>E6MLR2</accession>
<dbReference type="InterPro" id="IPR010998">
    <property type="entry name" value="Integrase_recombinase_N"/>
</dbReference>
<protein>
    <submittedName>
        <fullName evidence="6">Site-specific recombinase, phage integrase family</fullName>
    </submittedName>
</protein>
<dbReference type="PROSITE" id="PS51900">
    <property type="entry name" value="CB"/>
    <property type="match status" value="1"/>
</dbReference>
<dbReference type="RefSeq" id="WP_007133709.1">
    <property type="nucleotide sequence ID" value="NZ_GL629647.1"/>
</dbReference>
<keyword evidence="7" id="KW-1185">Reference proteome</keyword>
<dbReference type="HOGENOM" id="CLU_033139_8_0_10"/>
<organism evidence="6 7">
    <name type="scientific">Segatella salivae DSM 15606</name>
    <dbReference type="NCBI Taxonomy" id="888832"/>
    <lineage>
        <taxon>Bacteria</taxon>
        <taxon>Pseudomonadati</taxon>
        <taxon>Bacteroidota</taxon>
        <taxon>Bacteroidia</taxon>
        <taxon>Bacteroidales</taxon>
        <taxon>Prevotellaceae</taxon>
        <taxon>Segatella</taxon>
    </lineage>
</organism>
<dbReference type="eggNOG" id="COG4974">
    <property type="taxonomic scope" value="Bacteria"/>
</dbReference>
<dbReference type="Gene3D" id="1.10.150.130">
    <property type="match status" value="1"/>
</dbReference>
<dbReference type="GO" id="GO:0015074">
    <property type="term" value="P:DNA integration"/>
    <property type="evidence" value="ECO:0007669"/>
    <property type="project" value="UniProtKB-KW"/>
</dbReference>
<comment type="caution">
    <text evidence="6">The sequence shown here is derived from an EMBL/GenBank/DDBJ whole genome shotgun (WGS) entry which is preliminary data.</text>
</comment>
<dbReference type="AlphaFoldDB" id="E6MLR2"/>
<keyword evidence="2 4" id="KW-0238">DNA-binding</keyword>
<dbReference type="GO" id="GO:0003677">
    <property type="term" value="F:DNA binding"/>
    <property type="evidence" value="ECO:0007669"/>
    <property type="project" value="UniProtKB-UniRule"/>
</dbReference>
<dbReference type="InterPro" id="IPR044068">
    <property type="entry name" value="CB"/>
</dbReference>
<evidence type="ECO:0000313" key="7">
    <source>
        <dbReference type="Proteomes" id="UP000003874"/>
    </source>
</evidence>
<evidence type="ECO:0000256" key="4">
    <source>
        <dbReference type="PROSITE-ProRule" id="PRU01248"/>
    </source>
</evidence>
<dbReference type="OrthoDB" id="1062381at2"/>
<dbReference type="SUPFAM" id="SSF56349">
    <property type="entry name" value="DNA breaking-rejoining enzymes"/>
    <property type="match status" value="1"/>
</dbReference>
<proteinExistence type="predicted"/>
<evidence type="ECO:0000256" key="1">
    <source>
        <dbReference type="ARBA" id="ARBA00022908"/>
    </source>
</evidence>
<dbReference type="InterPro" id="IPR011010">
    <property type="entry name" value="DNA_brk_join_enz"/>
</dbReference>
<dbReference type="InterPro" id="IPR013762">
    <property type="entry name" value="Integrase-like_cat_sf"/>
</dbReference>
<dbReference type="STRING" id="888832.HMPREF9420_0429"/>
<keyword evidence="3" id="KW-0233">DNA recombination</keyword>
<evidence type="ECO:0000259" key="5">
    <source>
        <dbReference type="PROSITE" id="PS51900"/>
    </source>
</evidence>
<name>E6MLR2_9BACT</name>
<keyword evidence="1" id="KW-0229">DNA integration</keyword>
<dbReference type="Proteomes" id="UP000003874">
    <property type="component" value="Unassembled WGS sequence"/>
</dbReference>
<evidence type="ECO:0000256" key="2">
    <source>
        <dbReference type="ARBA" id="ARBA00023125"/>
    </source>
</evidence>
<dbReference type="Gene3D" id="1.10.443.10">
    <property type="entry name" value="Intergrase catalytic core"/>
    <property type="match status" value="1"/>
</dbReference>
<evidence type="ECO:0000313" key="6">
    <source>
        <dbReference type="EMBL" id="EFV05429.1"/>
    </source>
</evidence>